<dbReference type="AlphaFoldDB" id="A0A7W8E1M9"/>
<evidence type="ECO:0000256" key="7">
    <source>
        <dbReference type="SAM" id="SignalP"/>
    </source>
</evidence>
<feature type="domain" description="TonB-dependent transporter Oar-like beta-barrel" evidence="8">
    <location>
        <begin position="239"/>
        <end position="989"/>
    </location>
</feature>
<evidence type="ECO:0000256" key="3">
    <source>
        <dbReference type="ARBA" id="ARBA00022452"/>
    </source>
</evidence>
<dbReference type="Pfam" id="PF25183">
    <property type="entry name" value="OMP_b-brl_4"/>
    <property type="match status" value="1"/>
</dbReference>
<gene>
    <name evidence="9" type="ORF">HDF16_000261</name>
</gene>
<evidence type="ECO:0000256" key="6">
    <source>
        <dbReference type="ARBA" id="ARBA00023237"/>
    </source>
</evidence>
<keyword evidence="4" id="KW-0812">Transmembrane</keyword>
<sequence>MNARRRLLSFSFFLVALMTLPLHAQLDRATLKGTVTDSTGAAVPGAEVQVLIPATGFTRAVHTSAAGEYVLPGLPLGQCTITATGSGFAAKKIDKVALTVGDTRTVDVQLGVASEQSVSVSASTATLDEESAATGGVIGHEQVQNLPINGRNWAGLMILAPGAINTGSGNQTSIRFAGHGLDDNKIMFDGVDATGILRQSEKSDLRIQISSESIAEFRVNSALYSAEFGGTGGGQGDVVSRTGSNQFHGSVYEFLRNDRLNARALFSTRQLPLRLNQFGGSFGGPIVKDHTFFFLNYEGLRQRVSTPLTGFVPSPAFLQQTIQSTPAIAPLLKAYPTGQTQSTTNANVYNWTGSGNLTQSEDFGLFRLDQQFSPKTSAFVRVNFDQGRVVAPNGDGTGTLLDSISTQNSPKNGVVSVQHTFFPTLLSDAKISVNRTPYTTQNVGPTTTQLAVTGFTTLHDNLYQIQNSTAYSFGDTTSWSFGRSSLSFGGGLRRVEINLGNSAETQFSYTSIAKFAANAMDAANVLAAVPTEGVRKTEYNLFVQDQYKLRPNITLSLGLRYDYFGVFNEVHGRDLPFDPLTCGGFCTSGSSFYNSDPKDIGPRVAATWAPAFLHDRTVLRGGYGLYFGEGQLGDLTGPLNNLTSRLALTSAQIPGLSYPVNPFLALGATIASAPRGLYRGRVNEQINQWGFSVQQKMPFQILTDIGYIGSHGAHLPSRTYLNVLDPVTKTRPLPAFGQVDFKKMGNNANFAGLTAALSRQFSSGLYFAATYLWSHSTNDGSTGGGEQDYPENVACRICERASSDQDIRSNFTASAIYELPFGHGRTYLNHGVASQVLGGWQLSGIGLARTGLPLNVTISRSAASIPDGNSTSPQRPNLVPGVSLLPAQGRSPQHWINAAAFTAPAAGTFGNAPRNLLRAPGTWQIDTSLEKNLFTGDRFAFKFRADGFNIFNHAEYGLPATNVSASNFGQITTQLTPGATGTGTQRVFQLSVRLSY</sequence>
<dbReference type="EMBL" id="JACHIP010000001">
    <property type="protein sequence ID" value="MBB5055592.1"/>
    <property type="molecule type" value="Genomic_DNA"/>
</dbReference>
<protein>
    <recommendedName>
        <fullName evidence="8">TonB-dependent transporter Oar-like beta-barrel domain-containing protein</fullName>
    </recommendedName>
</protein>
<evidence type="ECO:0000256" key="4">
    <source>
        <dbReference type="ARBA" id="ARBA00022692"/>
    </source>
</evidence>
<dbReference type="InterPro" id="IPR013784">
    <property type="entry name" value="Carb-bd-like_fold"/>
</dbReference>
<evidence type="ECO:0000256" key="2">
    <source>
        <dbReference type="ARBA" id="ARBA00022448"/>
    </source>
</evidence>
<dbReference type="SUPFAM" id="SSF56935">
    <property type="entry name" value="Porins"/>
    <property type="match status" value="1"/>
</dbReference>
<evidence type="ECO:0000259" key="8">
    <source>
        <dbReference type="Pfam" id="PF25183"/>
    </source>
</evidence>
<keyword evidence="10" id="KW-1185">Reference proteome</keyword>
<dbReference type="GO" id="GO:0009279">
    <property type="term" value="C:cell outer membrane"/>
    <property type="evidence" value="ECO:0007669"/>
    <property type="project" value="UniProtKB-SubCell"/>
</dbReference>
<organism evidence="9 10">
    <name type="scientific">Granulicella aggregans</name>
    <dbReference type="NCBI Taxonomy" id="474949"/>
    <lineage>
        <taxon>Bacteria</taxon>
        <taxon>Pseudomonadati</taxon>
        <taxon>Acidobacteriota</taxon>
        <taxon>Terriglobia</taxon>
        <taxon>Terriglobales</taxon>
        <taxon>Acidobacteriaceae</taxon>
        <taxon>Granulicella</taxon>
    </lineage>
</organism>
<keyword evidence="7" id="KW-0732">Signal</keyword>
<comment type="subcellular location">
    <subcellularLocation>
        <location evidence="1">Cell outer membrane</location>
        <topology evidence="1">Multi-pass membrane protein</topology>
    </subcellularLocation>
</comment>
<dbReference type="GO" id="GO:0044718">
    <property type="term" value="P:siderophore transmembrane transport"/>
    <property type="evidence" value="ECO:0007669"/>
    <property type="project" value="TreeGrafter"/>
</dbReference>
<name>A0A7W8E1M9_9BACT</name>
<accession>A0A7W8E1M9</accession>
<keyword evidence="3" id="KW-1134">Transmembrane beta strand</keyword>
<dbReference type="GO" id="GO:0030246">
    <property type="term" value="F:carbohydrate binding"/>
    <property type="evidence" value="ECO:0007669"/>
    <property type="project" value="InterPro"/>
</dbReference>
<dbReference type="Gene3D" id="2.40.170.20">
    <property type="entry name" value="TonB-dependent receptor, beta-barrel domain"/>
    <property type="match status" value="1"/>
</dbReference>
<dbReference type="GO" id="GO:0015344">
    <property type="term" value="F:siderophore uptake transmembrane transporter activity"/>
    <property type="evidence" value="ECO:0007669"/>
    <property type="project" value="TreeGrafter"/>
</dbReference>
<dbReference type="InterPro" id="IPR039426">
    <property type="entry name" value="TonB-dep_rcpt-like"/>
</dbReference>
<reference evidence="9 10" key="1">
    <citation type="submission" date="2020-08" db="EMBL/GenBank/DDBJ databases">
        <title>Genomic Encyclopedia of Type Strains, Phase IV (KMG-V): Genome sequencing to study the core and pangenomes of soil and plant-associated prokaryotes.</title>
        <authorList>
            <person name="Whitman W."/>
        </authorList>
    </citation>
    <scope>NUCLEOTIDE SEQUENCE [LARGE SCALE GENOMIC DNA]</scope>
    <source>
        <strain evidence="9 10">M8UP14</strain>
    </source>
</reference>
<evidence type="ECO:0000313" key="10">
    <source>
        <dbReference type="Proteomes" id="UP000540989"/>
    </source>
</evidence>
<evidence type="ECO:0000256" key="1">
    <source>
        <dbReference type="ARBA" id="ARBA00004571"/>
    </source>
</evidence>
<dbReference type="SUPFAM" id="SSF49452">
    <property type="entry name" value="Starch-binding domain-like"/>
    <property type="match status" value="1"/>
</dbReference>
<dbReference type="PANTHER" id="PTHR30069:SF46">
    <property type="entry name" value="OAR PROTEIN"/>
    <property type="match status" value="1"/>
</dbReference>
<dbReference type="Proteomes" id="UP000540989">
    <property type="component" value="Unassembled WGS sequence"/>
</dbReference>
<dbReference type="InterPro" id="IPR036942">
    <property type="entry name" value="Beta-barrel_TonB_sf"/>
</dbReference>
<evidence type="ECO:0000313" key="9">
    <source>
        <dbReference type="EMBL" id="MBB5055592.1"/>
    </source>
</evidence>
<dbReference type="RefSeq" id="WP_184213366.1">
    <property type="nucleotide sequence ID" value="NZ_JACHIP010000001.1"/>
</dbReference>
<proteinExistence type="predicted"/>
<dbReference type="PANTHER" id="PTHR30069">
    <property type="entry name" value="TONB-DEPENDENT OUTER MEMBRANE RECEPTOR"/>
    <property type="match status" value="1"/>
</dbReference>
<keyword evidence="2" id="KW-0813">Transport</keyword>
<feature type="chain" id="PRO_5031422405" description="TonB-dependent transporter Oar-like beta-barrel domain-containing protein" evidence="7">
    <location>
        <begin position="25"/>
        <end position="996"/>
    </location>
</feature>
<evidence type="ECO:0000256" key="5">
    <source>
        <dbReference type="ARBA" id="ARBA00023136"/>
    </source>
</evidence>
<feature type="signal peptide" evidence="7">
    <location>
        <begin position="1"/>
        <end position="24"/>
    </location>
</feature>
<dbReference type="Pfam" id="PF13620">
    <property type="entry name" value="CarboxypepD_reg"/>
    <property type="match status" value="1"/>
</dbReference>
<comment type="caution">
    <text evidence="9">The sequence shown here is derived from an EMBL/GenBank/DDBJ whole genome shotgun (WGS) entry which is preliminary data.</text>
</comment>
<keyword evidence="5" id="KW-0472">Membrane</keyword>
<dbReference type="InterPro" id="IPR057601">
    <property type="entry name" value="Oar-like_b-barrel"/>
</dbReference>
<keyword evidence="6" id="KW-0998">Cell outer membrane</keyword>
<dbReference type="Gene3D" id="2.60.40.1120">
    <property type="entry name" value="Carboxypeptidase-like, regulatory domain"/>
    <property type="match status" value="1"/>
</dbReference>